<evidence type="ECO:0000313" key="2">
    <source>
        <dbReference type="EMBL" id="RIJ23254.1"/>
    </source>
</evidence>
<organism evidence="2 3">
    <name type="scientific">Henriciella barbarensis</name>
    <dbReference type="NCBI Taxonomy" id="86342"/>
    <lineage>
        <taxon>Bacteria</taxon>
        <taxon>Pseudomonadati</taxon>
        <taxon>Pseudomonadota</taxon>
        <taxon>Alphaproteobacteria</taxon>
        <taxon>Hyphomonadales</taxon>
        <taxon>Hyphomonadaceae</taxon>
        <taxon>Henriciella</taxon>
    </lineage>
</organism>
<keyword evidence="3" id="KW-1185">Reference proteome</keyword>
<protein>
    <submittedName>
        <fullName evidence="2">DUF2924 domain-containing protein</fullName>
    </submittedName>
</protein>
<dbReference type="EMBL" id="QWGB01000005">
    <property type="protein sequence ID" value="RIJ23254.1"/>
    <property type="molecule type" value="Genomic_DNA"/>
</dbReference>
<dbReference type="OrthoDB" id="284135at2"/>
<sequence length="194" mass="21715">MSRIDFKRHLREALIECWIETIRSAPPRKLRSPMMAKILTCEDQWHTSGKPRAANARKLRRLASASPDTAAPGSNGQRSVREWNGVQHTVGITEAGYLWNGKTWRSLSAIAKEITGTKWSGPRFFGVQTRKKSAASFTPEKPLTKTLTRLSTRWTRSVRPARPIYARSATEDGSSCRSTMMMAGYPVGPWIALA</sequence>
<proteinExistence type="predicted"/>
<comment type="caution">
    <text evidence="2">The sequence shown here is derived from an EMBL/GenBank/DDBJ whole genome shotgun (WGS) entry which is preliminary data.</text>
</comment>
<accession>A0A399QYD7</accession>
<dbReference type="Proteomes" id="UP000265431">
    <property type="component" value="Unassembled WGS sequence"/>
</dbReference>
<dbReference type="InterPro" id="IPR021322">
    <property type="entry name" value="DUF2924"/>
</dbReference>
<evidence type="ECO:0000313" key="3">
    <source>
        <dbReference type="Proteomes" id="UP000265431"/>
    </source>
</evidence>
<feature type="region of interest" description="Disordered" evidence="1">
    <location>
        <begin position="63"/>
        <end position="82"/>
    </location>
</feature>
<dbReference type="Pfam" id="PF11149">
    <property type="entry name" value="DUF2924"/>
    <property type="match status" value="1"/>
</dbReference>
<reference evidence="2 3" key="1">
    <citation type="submission" date="2018-08" db="EMBL/GenBank/DDBJ databases">
        <title>Henriciella mobilis sp. nov., isolated from seawater.</title>
        <authorList>
            <person name="Cheng H."/>
            <person name="Wu Y.-H."/>
            <person name="Xu X.-W."/>
            <person name="Guo L.-L."/>
        </authorList>
    </citation>
    <scope>NUCLEOTIDE SEQUENCE [LARGE SCALE GENOMIC DNA]</scope>
    <source>
        <strain evidence="2 3">CCUG66934</strain>
    </source>
</reference>
<gene>
    <name evidence="2" type="ORF">D1224_02955</name>
</gene>
<name>A0A399QYD7_9PROT</name>
<dbReference type="AlphaFoldDB" id="A0A399QYD7"/>
<evidence type="ECO:0000256" key="1">
    <source>
        <dbReference type="SAM" id="MobiDB-lite"/>
    </source>
</evidence>